<dbReference type="Proteomes" id="UP001177003">
    <property type="component" value="Chromosome 0"/>
</dbReference>
<dbReference type="PANTHER" id="PTHR34835">
    <property type="entry name" value="OS07G0283600 PROTEIN-RELATED"/>
    <property type="match status" value="1"/>
</dbReference>
<evidence type="ECO:0000313" key="1">
    <source>
        <dbReference type="EMBL" id="CAI9264334.1"/>
    </source>
</evidence>
<dbReference type="EMBL" id="OX465086">
    <property type="protein sequence ID" value="CAI9264334.1"/>
    <property type="molecule type" value="Genomic_DNA"/>
</dbReference>
<proteinExistence type="predicted"/>
<sequence>MHDMMGLPFGGEDINELPLCDKGNQILEEWRGQYSCDKFNESMLMGTNQIKVVRKLVLVEDFSKLNWCKYMLDCLGSRKKLWKRDDKSSYYSGPITLLILVYVYNMKYSIKLDKRIPFIGHINGAKLLEIQRLEISLGGFGRQFRDEHDDVDMGDETGGEEQQMLSFKRDFADEELILWHTLLL</sequence>
<protein>
    <submittedName>
        <fullName evidence="1">Uncharacterized protein</fullName>
    </submittedName>
</protein>
<dbReference type="AlphaFoldDB" id="A0AA35UU24"/>
<dbReference type="PANTHER" id="PTHR34835:SF90">
    <property type="entry name" value="AMINOTRANSFERASE-LIKE PLANT MOBILE DOMAIN-CONTAINING PROTEIN"/>
    <property type="match status" value="1"/>
</dbReference>
<evidence type="ECO:0000313" key="2">
    <source>
        <dbReference type="Proteomes" id="UP001177003"/>
    </source>
</evidence>
<name>A0AA35UU24_LACSI</name>
<organism evidence="1 2">
    <name type="scientific">Lactuca saligna</name>
    <name type="common">Willowleaf lettuce</name>
    <dbReference type="NCBI Taxonomy" id="75948"/>
    <lineage>
        <taxon>Eukaryota</taxon>
        <taxon>Viridiplantae</taxon>
        <taxon>Streptophyta</taxon>
        <taxon>Embryophyta</taxon>
        <taxon>Tracheophyta</taxon>
        <taxon>Spermatophyta</taxon>
        <taxon>Magnoliopsida</taxon>
        <taxon>eudicotyledons</taxon>
        <taxon>Gunneridae</taxon>
        <taxon>Pentapetalae</taxon>
        <taxon>asterids</taxon>
        <taxon>campanulids</taxon>
        <taxon>Asterales</taxon>
        <taxon>Asteraceae</taxon>
        <taxon>Cichorioideae</taxon>
        <taxon>Cichorieae</taxon>
        <taxon>Lactucinae</taxon>
        <taxon>Lactuca</taxon>
    </lineage>
</organism>
<gene>
    <name evidence="1" type="ORF">LSALG_LOCUS4987</name>
</gene>
<accession>A0AA35UU24</accession>
<reference evidence="1" key="1">
    <citation type="submission" date="2023-04" db="EMBL/GenBank/DDBJ databases">
        <authorList>
            <person name="Vijverberg K."/>
            <person name="Xiong W."/>
            <person name="Schranz E."/>
        </authorList>
    </citation>
    <scope>NUCLEOTIDE SEQUENCE</scope>
</reference>
<keyword evidence="2" id="KW-1185">Reference proteome</keyword>